<reference evidence="3 4" key="1">
    <citation type="submission" date="2017-03" db="EMBL/GenBank/DDBJ databases">
        <title>An alternative strategy for trypanosome survival in the mammalian bloodstream revealed through genome and transcriptome analysis of the ubiquitous bovine parasite Trypanosoma (Megatrypanum) theileri.</title>
        <authorList>
            <person name="Kelly S."/>
            <person name="Ivens A."/>
            <person name="Mott A."/>
            <person name="O'Neill E."/>
            <person name="Emms D."/>
            <person name="Macleod O."/>
            <person name="Voorheis P."/>
            <person name="Matthews J."/>
            <person name="Matthews K."/>
            <person name="Carrington M."/>
        </authorList>
    </citation>
    <scope>NUCLEOTIDE SEQUENCE [LARGE SCALE GENOMIC DNA]</scope>
    <source>
        <strain evidence="3">Edinburgh</strain>
    </source>
</reference>
<evidence type="ECO:0000256" key="1">
    <source>
        <dbReference type="ARBA" id="ARBA00006290"/>
    </source>
</evidence>
<dbReference type="OrthoDB" id="268027at2759"/>
<comment type="caution">
    <text evidence="3">The sequence shown here is derived from an EMBL/GenBank/DDBJ whole genome shotgun (WGS) entry which is preliminary data.</text>
</comment>
<dbReference type="PANTHER" id="PTHR13015">
    <property type="entry name" value="PROTEIN AD-016-RELATED"/>
    <property type="match status" value="1"/>
</dbReference>
<dbReference type="GeneID" id="39981786"/>
<dbReference type="GO" id="GO:0006887">
    <property type="term" value="P:exocytosis"/>
    <property type="evidence" value="ECO:0007669"/>
    <property type="project" value="TreeGrafter"/>
</dbReference>
<organism evidence="3 4">
    <name type="scientific">Trypanosoma theileri</name>
    <dbReference type="NCBI Taxonomy" id="67003"/>
    <lineage>
        <taxon>Eukaryota</taxon>
        <taxon>Discoba</taxon>
        <taxon>Euglenozoa</taxon>
        <taxon>Kinetoplastea</taxon>
        <taxon>Metakinetoplastina</taxon>
        <taxon>Trypanosomatida</taxon>
        <taxon>Trypanosomatidae</taxon>
        <taxon>Trypanosoma</taxon>
    </lineage>
</organism>
<dbReference type="Pfam" id="PF10152">
    <property type="entry name" value="CCDC53"/>
    <property type="match status" value="1"/>
</dbReference>
<dbReference type="STRING" id="67003.A0A1X0P6B5"/>
<sequence>MTTRALAQAQREEEFMRTADTVNRFVISTVQFLNRFAAQCDAKLFETNRSLQRLESLTALLEYKLNSVDDEFDEIEPTGAPFSALSPSPQTQNGSSGVGGNLGTLTILDRNIPPPMPGLLTSADNRHRPPPPPPSHQQLQRRGPPPPPGVMIATNSSGVTLVPQVSAVAGPSPVLLLQPPPGFVPPQPPPMPLLGGYTMSTHPRLQGYFDMLALRVPIEAIKAKMQADGYQPEWLDTPDALAPSTLSATENVLYESD</sequence>
<accession>A0A1X0P6B5</accession>
<dbReference type="GO" id="GO:0071203">
    <property type="term" value="C:WASH complex"/>
    <property type="evidence" value="ECO:0007669"/>
    <property type="project" value="InterPro"/>
</dbReference>
<feature type="compositionally biased region" description="Polar residues" evidence="2">
    <location>
        <begin position="85"/>
        <end position="95"/>
    </location>
</feature>
<protein>
    <submittedName>
        <fullName evidence="3">Uncharacterized protein</fullName>
    </submittedName>
</protein>
<keyword evidence="4" id="KW-1185">Reference proteome</keyword>
<dbReference type="EMBL" id="NBCO01000003">
    <property type="protein sequence ID" value="ORC92486.1"/>
    <property type="molecule type" value="Genomic_DNA"/>
</dbReference>
<comment type="similarity">
    <text evidence="1">Belongs to the CCDC53 family.</text>
</comment>
<name>A0A1X0P6B5_9TRYP</name>
<dbReference type="AlphaFoldDB" id="A0A1X0P6B5"/>
<dbReference type="GO" id="GO:0030041">
    <property type="term" value="P:actin filament polymerization"/>
    <property type="evidence" value="ECO:0007669"/>
    <property type="project" value="TreeGrafter"/>
</dbReference>
<evidence type="ECO:0000313" key="4">
    <source>
        <dbReference type="Proteomes" id="UP000192257"/>
    </source>
</evidence>
<evidence type="ECO:0000256" key="2">
    <source>
        <dbReference type="SAM" id="MobiDB-lite"/>
    </source>
</evidence>
<gene>
    <name evidence="3" type="ORF">TM35_000032390</name>
</gene>
<dbReference type="PANTHER" id="PTHR13015:SF0">
    <property type="entry name" value="WASH COMPLEX SUBUNIT 3"/>
    <property type="match status" value="1"/>
</dbReference>
<dbReference type="VEuPathDB" id="TriTrypDB:TM35_000032390"/>
<proteinExistence type="inferred from homology"/>
<dbReference type="RefSeq" id="XP_028886552.1">
    <property type="nucleotide sequence ID" value="XM_029022006.1"/>
</dbReference>
<feature type="region of interest" description="Disordered" evidence="2">
    <location>
        <begin position="76"/>
        <end position="150"/>
    </location>
</feature>
<evidence type="ECO:0000313" key="3">
    <source>
        <dbReference type="EMBL" id="ORC92486.1"/>
    </source>
</evidence>
<dbReference type="InterPro" id="IPR019309">
    <property type="entry name" value="WASHC3"/>
</dbReference>
<dbReference type="Proteomes" id="UP000192257">
    <property type="component" value="Unassembled WGS sequence"/>
</dbReference>